<dbReference type="GO" id="GO:0046872">
    <property type="term" value="F:metal ion binding"/>
    <property type="evidence" value="ECO:0007669"/>
    <property type="project" value="UniProtKB-KW"/>
</dbReference>
<dbReference type="HOGENOM" id="CLU_118568_0_0_9"/>
<dbReference type="InterPro" id="IPR014710">
    <property type="entry name" value="RmlC-like_jellyroll"/>
</dbReference>
<dbReference type="eggNOG" id="COG1917">
    <property type="taxonomic scope" value="Bacteria"/>
</dbReference>
<organism evidence="3 4">
    <name type="scientific">Clostridium bornimense</name>
    <dbReference type="NCBI Taxonomy" id="1216932"/>
    <lineage>
        <taxon>Bacteria</taxon>
        <taxon>Bacillati</taxon>
        <taxon>Bacillota</taxon>
        <taxon>Clostridia</taxon>
        <taxon>Eubacteriales</taxon>
        <taxon>Clostridiaceae</taxon>
        <taxon>Clostridium</taxon>
    </lineage>
</organism>
<dbReference type="SUPFAM" id="SSF51182">
    <property type="entry name" value="RmlC-like cupins"/>
    <property type="match status" value="1"/>
</dbReference>
<keyword evidence="4" id="KW-1185">Reference proteome</keyword>
<dbReference type="EMBL" id="HG917869">
    <property type="protein sequence ID" value="CDM70257.1"/>
    <property type="molecule type" value="Genomic_DNA"/>
</dbReference>
<dbReference type="PANTHER" id="PTHR35848">
    <property type="entry name" value="OXALATE-BINDING PROTEIN"/>
    <property type="match status" value="1"/>
</dbReference>
<gene>
    <name evidence="3" type="ORF">CM240_3140</name>
</gene>
<evidence type="ECO:0000256" key="1">
    <source>
        <dbReference type="ARBA" id="ARBA00022723"/>
    </source>
</evidence>
<evidence type="ECO:0000259" key="2">
    <source>
        <dbReference type="Pfam" id="PF07883"/>
    </source>
</evidence>
<dbReference type="Proteomes" id="UP000019426">
    <property type="component" value="Chromosome M2/40_rep2"/>
</dbReference>
<dbReference type="CDD" id="cd06985">
    <property type="entry name" value="cupin_BF4112"/>
    <property type="match status" value="1"/>
</dbReference>
<dbReference type="KEGG" id="clt:CM240_3140"/>
<dbReference type="InterPro" id="IPR011051">
    <property type="entry name" value="RmlC_Cupin_sf"/>
</dbReference>
<feature type="domain" description="Cupin type-2" evidence="2">
    <location>
        <begin position="58"/>
        <end position="126"/>
    </location>
</feature>
<dbReference type="Pfam" id="PF07883">
    <property type="entry name" value="Cupin_2"/>
    <property type="match status" value="1"/>
</dbReference>
<dbReference type="AlphaFoldDB" id="W6S773"/>
<dbReference type="RefSeq" id="WP_044040397.1">
    <property type="nucleotide sequence ID" value="NZ_HG917869.1"/>
</dbReference>
<dbReference type="InterPro" id="IPR013096">
    <property type="entry name" value="Cupin_2"/>
</dbReference>
<keyword evidence="1" id="KW-0479">Metal-binding</keyword>
<reference evidence="3 4" key="1">
    <citation type="submission" date="2013-11" db="EMBL/GenBank/DDBJ databases">
        <title>Complete genome sequence of Clostridum sp. M2/40.</title>
        <authorList>
            <person name="Wibberg D."/>
            <person name="Puehler A."/>
            <person name="Schlueter A."/>
        </authorList>
    </citation>
    <scope>NUCLEOTIDE SEQUENCE [LARGE SCALE GENOMIC DNA]</scope>
    <source>
        <strain evidence="4">M2/40</strain>
    </source>
</reference>
<dbReference type="OrthoDB" id="9804028at2"/>
<dbReference type="PANTHER" id="PTHR35848:SF6">
    <property type="entry name" value="CUPIN TYPE-2 DOMAIN-CONTAINING PROTEIN"/>
    <property type="match status" value="1"/>
</dbReference>
<evidence type="ECO:0000313" key="3">
    <source>
        <dbReference type="EMBL" id="CDM70257.1"/>
    </source>
</evidence>
<dbReference type="InterPro" id="IPR051610">
    <property type="entry name" value="GPI/OXD"/>
</dbReference>
<name>W6S773_9CLOT</name>
<sequence length="144" mass="16333">MKEVEVLKSAENYSVGNIGKFGELGQYEYYHPLTKFNIPGKVFVGESLDMTSIEMSVQLLKAGGEIPFDHKHKTNEEIYVVIKGNGEFIVDDERIPVKEGSVIRIGTKAKRRWRNNSDSDLIVMVIQGKERSLVNYNVSDGYME</sequence>
<dbReference type="STRING" id="1216932.CM240_3140"/>
<dbReference type="Gene3D" id="2.60.120.10">
    <property type="entry name" value="Jelly Rolls"/>
    <property type="match status" value="1"/>
</dbReference>
<protein>
    <recommendedName>
        <fullName evidence="2">Cupin type-2 domain-containing protein</fullName>
    </recommendedName>
</protein>
<proteinExistence type="predicted"/>
<dbReference type="PATRIC" id="fig|1216932.3.peg.3108"/>
<accession>W6S773</accession>
<evidence type="ECO:0000313" key="4">
    <source>
        <dbReference type="Proteomes" id="UP000019426"/>
    </source>
</evidence>